<dbReference type="InterPro" id="IPR006311">
    <property type="entry name" value="TAT_signal"/>
</dbReference>
<proteinExistence type="predicted"/>
<dbReference type="Pfam" id="PF07992">
    <property type="entry name" value="Pyr_redox_2"/>
    <property type="match status" value="1"/>
</dbReference>
<reference evidence="2 3" key="1">
    <citation type="submission" date="2018-08" db="EMBL/GenBank/DDBJ databases">
        <title>Genomic Encyclopedia of Archaeal and Bacterial Type Strains, Phase II (KMG-II): from individual species to whole genera.</title>
        <authorList>
            <person name="Goeker M."/>
        </authorList>
    </citation>
    <scope>NUCLEOTIDE SEQUENCE [LARGE SCALE GENOMIC DNA]</scope>
    <source>
        <strain evidence="2 3">DSM 5002</strain>
    </source>
</reference>
<keyword evidence="3" id="KW-1185">Reference proteome</keyword>
<evidence type="ECO:0000313" key="3">
    <source>
        <dbReference type="Proteomes" id="UP000266273"/>
    </source>
</evidence>
<name>A0A397Q5L3_9HYPH</name>
<dbReference type="OrthoDB" id="9805710at2"/>
<feature type="domain" description="FAD/NAD(P)-binding" evidence="1">
    <location>
        <begin position="51"/>
        <end position="167"/>
    </location>
</feature>
<dbReference type="PANTHER" id="PTHR10632">
    <property type="entry name" value="SULFIDE:QUINONE OXIDOREDUCTASE"/>
    <property type="match status" value="1"/>
</dbReference>
<comment type="caution">
    <text evidence="2">The sequence shown here is derived from an EMBL/GenBank/DDBJ whole genome shotgun (WGS) entry which is preliminary data.</text>
</comment>
<dbReference type="NCBIfam" id="TIGR01409">
    <property type="entry name" value="TAT_signal_seq"/>
    <property type="match status" value="1"/>
</dbReference>
<organism evidence="2 3">
    <name type="scientific">Dichotomicrobium thermohalophilum</name>
    <dbReference type="NCBI Taxonomy" id="933063"/>
    <lineage>
        <taxon>Bacteria</taxon>
        <taxon>Pseudomonadati</taxon>
        <taxon>Pseudomonadota</taxon>
        <taxon>Alphaproteobacteria</taxon>
        <taxon>Hyphomicrobiales</taxon>
        <taxon>Hyphomicrobiaceae</taxon>
        <taxon>Dichotomicrobium</taxon>
    </lineage>
</organism>
<dbReference type="GO" id="GO:0070224">
    <property type="term" value="F:sulfide:quinone oxidoreductase activity"/>
    <property type="evidence" value="ECO:0007669"/>
    <property type="project" value="TreeGrafter"/>
</dbReference>
<dbReference type="Proteomes" id="UP000266273">
    <property type="component" value="Unassembled WGS sequence"/>
</dbReference>
<evidence type="ECO:0000313" key="2">
    <source>
        <dbReference type="EMBL" id="RIA55739.1"/>
    </source>
</evidence>
<dbReference type="SUPFAM" id="SSF51905">
    <property type="entry name" value="FAD/NAD(P)-binding domain"/>
    <property type="match status" value="2"/>
</dbReference>
<dbReference type="EMBL" id="QXDF01000001">
    <property type="protein sequence ID" value="RIA55739.1"/>
    <property type="molecule type" value="Genomic_DNA"/>
</dbReference>
<sequence length="447" mass="48995">MTADDDDRLKRGAGPDRRQFIKLAAGAAGVAMLPGAGGEARAEPFKSRARFVITGAGAGGISAASRLSQMTEGARITIIDARENHYFQPGYTLVGSGVWTQDRVISSNAEYMPRDVEWIKSAVAEFDPDGNKVVTAEGQNVPYDFLIVATGCILDYPAIEGMEEGLIGREGISSIYASPEAAAASWQAMQRFVESGGTGLFTRPATEMKCAGAPLKYTFLTDDRLRRAGNRSKAELIYNAHNDETFSVPAVDSKVRELFAQRDISWNRSHVLRAIDPGQRIATFETPEGTTELGYDFIHVIPPMRTPEPVRNSPLPWREGPFAADGWIEVDKVTLQHRRYPNVFGVGDVNGVPKGKTAASVKWQVPVAVENMVAVAADKEMTATYNGYTSCPMVTRVGQAMLIEFDYENNLVPSFPFIDPLKPMWLSWVIEEQGLKPTYFAMLRGLA</sequence>
<dbReference type="PROSITE" id="PS51318">
    <property type="entry name" value="TAT"/>
    <property type="match status" value="1"/>
</dbReference>
<dbReference type="PANTHER" id="PTHR10632:SF2">
    <property type="entry name" value="SULFIDE:QUINONE OXIDOREDUCTASE, MITOCHONDRIAL"/>
    <property type="match status" value="1"/>
</dbReference>
<dbReference type="InterPro" id="IPR019546">
    <property type="entry name" value="TAT_signal_bac_arc"/>
</dbReference>
<dbReference type="AlphaFoldDB" id="A0A397Q5L3"/>
<dbReference type="Gene3D" id="3.50.50.60">
    <property type="entry name" value="FAD/NAD(P)-binding domain"/>
    <property type="match status" value="2"/>
</dbReference>
<dbReference type="GO" id="GO:0071949">
    <property type="term" value="F:FAD binding"/>
    <property type="evidence" value="ECO:0007669"/>
    <property type="project" value="TreeGrafter"/>
</dbReference>
<gene>
    <name evidence="2" type="ORF">BXY53_0815</name>
</gene>
<dbReference type="RefSeq" id="WP_119060599.1">
    <property type="nucleotide sequence ID" value="NZ_QXDF01000001.1"/>
</dbReference>
<dbReference type="InterPro" id="IPR036188">
    <property type="entry name" value="FAD/NAD-bd_sf"/>
</dbReference>
<evidence type="ECO:0000259" key="1">
    <source>
        <dbReference type="Pfam" id="PF07992"/>
    </source>
</evidence>
<protein>
    <submittedName>
        <fullName evidence="2">Sulfide:quinone oxidoreductase</fullName>
    </submittedName>
</protein>
<dbReference type="GO" id="GO:0070221">
    <property type="term" value="P:sulfide oxidation, using sulfide:quinone oxidoreductase"/>
    <property type="evidence" value="ECO:0007669"/>
    <property type="project" value="TreeGrafter"/>
</dbReference>
<dbReference type="InterPro" id="IPR023753">
    <property type="entry name" value="FAD/NAD-binding_dom"/>
</dbReference>
<dbReference type="InterPro" id="IPR015904">
    <property type="entry name" value="Sulphide_quinone_reductase"/>
</dbReference>
<accession>A0A397Q5L3</accession>